<evidence type="ECO:0000313" key="1">
    <source>
        <dbReference type="EMBL" id="KAL1844819.1"/>
    </source>
</evidence>
<sequence>MLEQKGPEIHLIRTVADDLARARETGSYDKRKSLGRLPRPHRPVYSGGPVSSTFAPFFSSVLVSILPTRISCAVLLMMGSMPMLAKATTVSPRHWACSADQKTGVKNCGGRLGLTMWLATVRPAFWATFQCSMRVNLPPPPGPWYG</sequence>
<proteinExistence type="predicted"/>
<comment type="caution">
    <text evidence="1">The sequence shown here is derived from an EMBL/GenBank/DDBJ whole genome shotgun (WGS) entry which is preliminary data.</text>
</comment>
<reference evidence="1 2" key="1">
    <citation type="journal article" date="2024" name="Commun. Biol.">
        <title>Comparative genomic analysis of thermophilic fungi reveals convergent evolutionary adaptations and gene losses.</title>
        <authorList>
            <person name="Steindorff A.S."/>
            <person name="Aguilar-Pontes M.V."/>
            <person name="Robinson A.J."/>
            <person name="Andreopoulos B."/>
            <person name="LaButti K."/>
            <person name="Kuo A."/>
            <person name="Mondo S."/>
            <person name="Riley R."/>
            <person name="Otillar R."/>
            <person name="Haridas S."/>
            <person name="Lipzen A."/>
            <person name="Grimwood J."/>
            <person name="Schmutz J."/>
            <person name="Clum A."/>
            <person name="Reid I.D."/>
            <person name="Moisan M.C."/>
            <person name="Butler G."/>
            <person name="Nguyen T.T.M."/>
            <person name="Dewar K."/>
            <person name="Conant G."/>
            <person name="Drula E."/>
            <person name="Henrissat B."/>
            <person name="Hansel C."/>
            <person name="Singer S."/>
            <person name="Hutchinson M.I."/>
            <person name="de Vries R.P."/>
            <person name="Natvig D.O."/>
            <person name="Powell A.J."/>
            <person name="Tsang A."/>
            <person name="Grigoriev I.V."/>
        </authorList>
    </citation>
    <scope>NUCLEOTIDE SEQUENCE [LARGE SCALE GENOMIC DNA]</scope>
    <source>
        <strain evidence="1 2">ATCC 24622</strain>
    </source>
</reference>
<accession>A0ABR3VT22</accession>
<name>A0ABR3VT22_9PEZI</name>
<organism evidence="1 2">
    <name type="scientific">Phialemonium thermophilum</name>
    <dbReference type="NCBI Taxonomy" id="223376"/>
    <lineage>
        <taxon>Eukaryota</taxon>
        <taxon>Fungi</taxon>
        <taxon>Dikarya</taxon>
        <taxon>Ascomycota</taxon>
        <taxon>Pezizomycotina</taxon>
        <taxon>Sordariomycetes</taxon>
        <taxon>Sordariomycetidae</taxon>
        <taxon>Cephalothecales</taxon>
        <taxon>Cephalothecaceae</taxon>
        <taxon>Phialemonium</taxon>
    </lineage>
</organism>
<protein>
    <submittedName>
        <fullName evidence="1">Uncharacterized protein</fullName>
    </submittedName>
</protein>
<dbReference type="Proteomes" id="UP001586593">
    <property type="component" value="Unassembled WGS sequence"/>
</dbReference>
<dbReference type="EMBL" id="JAZHXJ010001443">
    <property type="protein sequence ID" value="KAL1844819.1"/>
    <property type="molecule type" value="Genomic_DNA"/>
</dbReference>
<keyword evidence="2" id="KW-1185">Reference proteome</keyword>
<evidence type="ECO:0000313" key="2">
    <source>
        <dbReference type="Proteomes" id="UP001586593"/>
    </source>
</evidence>
<gene>
    <name evidence="1" type="ORF">VTK73DRAFT_1732</name>
</gene>